<accession>A0A382WDV1</accession>
<protein>
    <recommendedName>
        <fullName evidence="3">Aerotolerance regulator N-terminal domain-containing protein</fullName>
    </recommendedName>
</protein>
<name>A0A382WDV1_9ZZZZ</name>
<feature type="non-terminal residue" evidence="2">
    <location>
        <position position="134"/>
    </location>
</feature>
<dbReference type="AlphaFoldDB" id="A0A382WDV1"/>
<evidence type="ECO:0000313" key="2">
    <source>
        <dbReference type="EMBL" id="SVD56952.1"/>
    </source>
</evidence>
<keyword evidence="1" id="KW-0812">Transmembrane</keyword>
<dbReference type="PANTHER" id="PTHR22550:SF14">
    <property type="entry name" value="VWFA DOMAIN-CONTAINING PROTEIN"/>
    <property type="match status" value="1"/>
</dbReference>
<proteinExistence type="predicted"/>
<keyword evidence="1" id="KW-0472">Membrane</keyword>
<evidence type="ECO:0008006" key="3">
    <source>
        <dbReference type="Google" id="ProtNLM"/>
    </source>
</evidence>
<organism evidence="2">
    <name type="scientific">marine metagenome</name>
    <dbReference type="NCBI Taxonomy" id="408172"/>
    <lineage>
        <taxon>unclassified sequences</taxon>
        <taxon>metagenomes</taxon>
        <taxon>ecological metagenomes</taxon>
    </lineage>
</organism>
<evidence type="ECO:0000256" key="1">
    <source>
        <dbReference type="SAM" id="Phobius"/>
    </source>
</evidence>
<dbReference type="InterPro" id="IPR050768">
    <property type="entry name" value="UPF0353/GerABKA_families"/>
</dbReference>
<dbReference type="EMBL" id="UINC01159069">
    <property type="protein sequence ID" value="SVD56952.1"/>
    <property type="molecule type" value="Genomic_DNA"/>
</dbReference>
<dbReference type="PANTHER" id="PTHR22550">
    <property type="entry name" value="SPORE GERMINATION PROTEIN"/>
    <property type="match status" value="1"/>
</dbReference>
<sequence>MLAEFHFLRPYWLIALLPALLLLTGLWQRRAKGTTWEKVIDPLLISHILRQPDTRPGANPLYLLALGWLVATFALAGPVWEKAAQPILEREDALVIILDLTWSMHATDIAPTRLVGARRKLTDLLRTRKEGVTG</sequence>
<keyword evidence="1" id="KW-1133">Transmembrane helix</keyword>
<reference evidence="2" key="1">
    <citation type="submission" date="2018-05" db="EMBL/GenBank/DDBJ databases">
        <authorList>
            <person name="Lanie J.A."/>
            <person name="Ng W.-L."/>
            <person name="Kazmierczak K.M."/>
            <person name="Andrzejewski T.M."/>
            <person name="Davidsen T.M."/>
            <person name="Wayne K.J."/>
            <person name="Tettelin H."/>
            <person name="Glass J.I."/>
            <person name="Rusch D."/>
            <person name="Podicherti R."/>
            <person name="Tsui H.-C.T."/>
            <person name="Winkler M.E."/>
        </authorList>
    </citation>
    <scope>NUCLEOTIDE SEQUENCE</scope>
</reference>
<gene>
    <name evidence="2" type="ORF">METZ01_LOCUS409806</name>
</gene>
<feature type="transmembrane region" description="Helical" evidence="1">
    <location>
        <begin position="61"/>
        <end position="80"/>
    </location>
</feature>